<feature type="transmembrane region" description="Helical" evidence="1">
    <location>
        <begin position="353"/>
        <end position="374"/>
    </location>
</feature>
<evidence type="ECO:0000256" key="1">
    <source>
        <dbReference type="SAM" id="Phobius"/>
    </source>
</evidence>
<dbReference type="AlphaFoldDB" id="A0A2J9VI83"/>
<name>A0A2J9VI83_VIBMI</name>
<proteinExistence type="predicted"/>
<evidence type="ECO:0000313" key="3">
    <source>
        <dbReference type="Proteomes" id="UP000053748"/>
    </source>
</evidence>
<dbReference type="RefSeq" id="WP_000766143.1">
    <property type="nucleotide sequence ID" value="NZ_CAWMSS010000002.1"/>
</dbReference>
<dbReference type="OrthoDB" id="1410674at2"/>
<keyword evidence="1" id="KW-1133">Transmembrane helix</keyword>
<keyword evidence="1" id="KW-0812">Transmembrane</keyword>
<sequence length="384" mass="43010">MKLHHRVTSIMVSLPLLLGGCSLLEVKLDSQTTPLTQQELNMRLMTREYAHQFFSAVEQSADHIAAQYEAQDKLHQSYVLLWKINAEEGLQRSAYQLSPMAALIDSWVFTQQMDNFFQTGKGQSLFSGEQAKQTAAGLTRDVEQLAQSLLKKESYQTAQAFVKSFASANPFTDLTFTRTPAYRAWLQANKIDEAQAVSTVGTMPEAMSDVSDRLSLVSEQSPKIMTWKAQLIAMNSALSGEQLTETLQSIQASSASFQDFVNNNPEYMRNLAEYMAVELQPLVEDIDQKTQQHLDKLSDERAALEAMVARERTEIAAIIHTERAQFAADIDQISQNVLALAMDKVTQLIKSTILYFVLFIVVIFFAPLGLGYWLGKRSAGKRTS</sequence>
<keyword evidence="3" id="KW-1185">Reference proteome</keyword>
<accession>A0A2J9VI83</accession>
<dbReference type="Proteomes" id="UP000053748">
    <property type="component" value="Unassembled WGS sequence"/>
</dbReference>
<comment type="caution">
    <text evidence="2">The sequence shown here is derived from an EMBL/GenBank/DDBJ whole genome shotgun (WGS) entry which is preliminary data.</text>
</comment>
<dbReference type="EMBL" id="LOSJ02000001">
    <property type="protein sequence ID" value="PNM63490.1"/>
    <property type="molecule type" value="Genomic_DNA"/>
</dbReference>
<reference evidence="2" key="1">
    <citation type="submission" date="2017-12" db="EMBL/GenBank/DDBJ databases">
        <title>FDA dAtabase for Regulatory Grade micrObial Sequences (FDA-ARGOS): Supporting development and validation of Infectious Disease Dx tests.</title>
        <authorList>
            <person name="Hoffmann M."/>
            <person name="Allard M."/>
            <person name="Evans P."/>
            <person name="Brown E."/>
            <person name="Tallon L.J."/>
            <person name="Sadzewicz L."/>
            <person name="Sengamalay N."/>
            <person name="Ott S."/>
            <person name="Godinez A."/>
            <person name="Nagaraj S."/>
            <person name="Vavikolanu K."/>
            <person name="Aluvathingal J."/>
            <person name="Nadendla S."/>
            <person name="Hobson J."/>
            <person name="Sichtig H."/>
        </authorList>
    </citation>
    <scope>NUCLEOTIDE SEQUENCE [LARGE SCALE GENOMIC DNA]</scope>
    <source>
        <strain evidence="2">FDAARGOS_113</strain>
    </source>
</reference>
<evidence type="ECO:0000313" key="2">
    <source>
        <dbReference type="EMBL" id="PNM63490.1"/>
    </source>
</evidence>
<gene>
    <name evidence="2" type="ORF">AL544_000470</name>
</gene>
<dbReference type="PROSITE" id="PS51257">
    <property type="entry name" value="PROKAR_LIPOPROTEIN"/>
    <property type="match status" value="1"/>
</dbReference>
<keyword evidence="1" id="KW-0472">Membrane</keyword>
<organism evidence="2 3">
    <name type="scientific">Vibrio mimicus</name>
    <dbReference type="NCBI Taxonomy" id="674"/>
    <lineage>
        <taxon>Bacteria</taxon>
        <taxon>Pseudomonadati</taxon>
        <taxon>Pseudomonadota</taxon>
        <taxon>Gammaproteobacteria</taxon>
        <taxon>Vibrionales</taxon>
        <taxon>Vibrionaceae</taxon>
        <taxon>Vibrio</taxon>
    </lineage>
</organism>
<dbReference type="KEGG" id="vmi:AL543_01030"/>
<protein>
    <submittedName>
        <fullName evidence="2">Chemotaxis protein</fullName>
    </submittedName>
</protein>